<evidence type="ECO:0000313" key="10">
    <source>
        <dbReference type="Proteomes" id="UP000298652"/>
    </source>
</evidence>
<evidence type="ECO:0000313" key="9">
    <source>
        <dbReference type="EMBL" id="TKW29065.1"/>
    </source>
</evidence>
<evidence type="ECO:0000259" key="7">
    <source>
        <dbReference type="PROSITE" id="PS51293"/>
    </source>
</evidence>
<dbReference type="Proteomes" id="UP000298652">
    <property type="component" value="Chromosome 3"/>
</dbReference>
<dbReference type="PROSITE" id="PS50090">
    <property type="entry name" value="MYB_LIKE"/>
    <property type="match status" value="1"/>
</dbReference>
<evidence type="ECO:0000256" key="4">
    <source>
        <dbReference type="ARBA" id="ARBA00023242"/>
    </source>
</evidence>
<feature type="domain" description="HTH myb-type" evidence="8">
    <location>
        <begin position="190"/>
        <end position="245"/>
    </location>
</feature>
<dbReference type="EMBL" id="CM016554">
    <property type="protein sequence ID" value="TKW29065.1"/>
    <property type="molecule type" value="Genomic_DNA"/>
</dbReference>
<dbReference type="GO" id="GO:0003677">
    <property type="term" value="F:DNA binding"/>
    <property type="evidence" value="ECO:0007669"/>
    <property type="project" value="UniProtKB-KW"/>
</dbReference>
<dbReference type="Gramene" id="TKW29065">
    <property type="protein sequence ID" value="TKW29065"/>
    <property type="gene ID" value="SEVIR_3G371300v2"/>
</dbReference>
<dbReference type="Pfam" id="PF00249">
    <property type="entry name" value="Myb_DNA-binding"/>
    <property type="match status" value="1"/>
</dbReference>
<evidence type="ECO:0000259" key="8">
    <source>
        <dbReference type="PROSITE" id="PS51294"/>
    </source>
</evidence>
<feature type="compositionally biased region" description="Acidic residues" evidence="5">
    <location>
        <begin position="314"/>
        <end position="325"/>
    </location>
</feature>
<evidence type="ECO:0000256" key="1">
    <source>
        <dbReference type="ARBA" id="ARBA00023015"/>
    </source>
</evidence>
<dbReference type="SMART" id="SM00717">
    <property type="entry name" value="SANT"/>
    <property type="match status" value="1"/>
</dbReference>
<dbReference type="InterPro" id="IPR017930">
    <property type="entry name" value="Myb_dom"/>
</dbReference>
<feature type="compositionally biased region" description="Acidic residues" evidence="5">
    <location>
        <begin position="296"/>
        <end position="305"/>
    </location>
</feature>
<dbReference type="InterPro" id="IPR006447">
    <property type="entry name" value="Myb_dom_plants"/>
</dbReference>
<dbReference type="Gene3D" id="1.10.10.60">
    <property type="entry name" value="Homeodomain-like"/>
    <property type="match status" value="1"/>
</dbReference>
<dbReference type="PANTHER" id="PTHR44042">
    <property type="entry name" value="DUPLICATED HOMEODOMAIN-LIKE SUPERFAMILY PROTEIN-RELATED"/>
    <property type="match status" value="1"/>
</dbReference>
<dbReference type="SUPFAM" id="SSF46689">
    <property type="entry name" value="Homeodomain-like"/>
    <property type="match status" value="1"/>
</dbReference>
<proteinExistence type="predicted"/>
<dbReference type="PROSITE" id="PS51294">
    <property type="entry name" value="HTH_MYB"/>
    <property type="match status" value="1"/>
</dbReference>
<evidence type="ECO:0000256" key="2">
    <source>
        <dbReference type="ARBA" id="ARBA00023125"/>
    </source>
</evidence>
<feature type="domain" description="Myb-like" evidence="6">
    <location>
        <begin position="190"/>
        <end position="241"/>
    </location>
</feature>
<dbReference type="InterPro" id="IPR001005">
    <property type="entry name" value="SANT/Myb"/>
</dbReference>
<accession>A0A4U6VJX1</accession>
<sequence length="325" mass="35427">MTTAAKADGCAKSRRSGRSDLRLLVRVRRLQGAPPATLRCGRRGVLQRQPVGEGLDNIYARRISCHARPNVELRTTFCLLGAPMHHDGYAAAAAAPPPALAASPEPEQEPKWTRRDDKFLELLLFTRNTVSLRVASGIIVLTPPVWDMEIAAMAVAAEEVVPEAVVPAAPPVAARKNSAERAVGAGGGKRNKKAAEKWTEDEHRLFLAGLPFYRGNWNAMSREYLTSRTASQIASHYQKYRNREKQREHDNCKRASIHDITEPGIAAAFAVSGGKAAAWKGELPRSEGSARGQENEPWEPIESGEDGLSPVEEFPGEDDPGTLLT</sequence>
<evidence type="ECO:0000256" key="3">
    <source>
        <dbReference type="ARBA" id="ARBA00023163"/>
    </source>
</evidence>
<organism evidence="9 10">
    <name type="scientific">Setaria viridis</name>
    <name type="common">Green bristlegrass</name>
    <name type="synonym">Setaria italica subsp. viridis</name>
    <dbReference type="NCBI Taxonomy" id="4556"/>
    <lineage>
        <taxon>Eukaryota</taxon>
        <taxon>Viridiplantae</taxon>
        <taxon>Streptophyta</taxon>
        <taxon>Embryophyta</taxon>
        <taxon>Tracheophyta</taxon>
        <taxon>Spermatophyta</taxon>
        <taxon>Magnoliopsida</taxon>
        <taxon>Liliopsida</taxon>
        <taxon>Poales</taxon>
        <taxon>Poaceae</taxon>
        <taxon>PACMAD clade</taxon>
        <taxon>Panicoideae</taxon>
        <taxon>Panicodae</taxon>
        <taxon>Paniceae</taxon>
        <taxon>Cenchrinae</taxon>
        <taxon>Setaria</taxon>
    </lineage>
</organism>
<evidence type="ECO:0000256" key="5">
    <source>
        <dbReference type="SAM" id="MobiDB-lite"/>
    </source>
</evidence>
<dbReference type="NCBIfam" id="TIGR01557">
    <property type="entry name" value="myb_SHAQKYF"/>
    <property type="match status" value="1"/>
</dbReference>
<keyword evidence="1" id="KW-0805">Transcription regulation</keyword>
<gene>
    <name evidence="9" type="ORF">SEVIR_3G371300v2</name>
</gene>
<keyword evidence="2" id="KW-0238">DNA-binding</keyword>
<evidence type="ECO:0000259" key="6">
    <source>
        <dbReference type="PROSITE" id="PS50090"/>
    </source>
</evidence>
<keyword evidence="3" id="KW-0804">Transcription</keyword>
<feature type="region of interest" description="Disordered" evidence="5">
    <location>
        <begin position="278"/>
        <end position="325"/>
    </location>
</feature>
<dbReference type="InterPro" id="IPR009057">
    <property type="entry name" value="Homeodomain-like_sf"/>
</dbReference>
<dbReference type="AlphaFoldDB" id="A0A4U6VJX1"/>
<dbReference type="PROSITE" id="PS51293">
    <property type="entry name" value="SANT"/>
    <property type="match status" value="1"/>
</dbReference>
<protein>
    <submittedName>
        <fullName evidence="9">Uncharacterized protein</fullName>
    </submittedName>
</protein>
<dbReference type="CDD" id="cd00167">
    <property type="entry name" value="SANT"/>
    <property type="match status" value="1"/>
</dbReference>
<feature type="domain" description="SANT" evidence="7">
    <location>
        <begin position="193"/>
        <end position="245"/>
    </location>
</feature>
<keyword evidence="4" id="KW-0539">Nucleus</keyword>
<keyword evidence="10" id="KW-1185">Reference proteome</keyword>
<dbReference type="PANTHER" id="PTHR44042:SF62">
    <property type="entry name" value="OS02G0511200 PROTEIN"/>
    <property type="match status" value="1"/>
</dbReference>
<reference evidence="9" key="1">
    <citation type="submission" date="2019-03" db="EMBL/GenBank/DDBJ databases">
        <title>WGS assembly of Setaria viridis.</title>
        <authorList>
            <person name="Huang P."/>
            <person name="Jenkins J."/>
            <person name="Grimwood J."/>
            <person name="Barry K."/>
            <person name="Healey A."/>
            <person name="Mamidi S."/>
            <person name="Sreedasyam A."/>
            <person name="Shu S."/>
            <person name="Feldman M."/>
            <person name="Wu J."/>
            <person name="Yu Y."/>
            <person name="Chen C."/>
            <person name="Johnson J."/>
            <person name="Rokhsar D."/>
            <person name="Baxter I."/>
            <person name="Schmutz J."/>
            <person name="Brutnell T."/>
            <person name="Kellogg E."/>
        </authorList>
    </citation>
    <scope>NUCLEOTIDE SEQUENCE [LARGE SCALE GENOMIC DNA]</scope>
</reference>
<dbReference type="InterPro" id="IPR017884">
    <property type="entry name" value="SANT_dom"/>
</dbReference>
<name>A0A4U6VJX1_SETVI</name>